<gene>
    <name evidence="7" type="ORF">HNQ70_003987</name>
</gene>
<keyword evidence="8" id="KW-1185">Reference proteome</keyword>
<reference evidence="7 8" key="1">
    <citation type="submission" date="2020-08" db="EMBL/GenBank/DDBJ databases">
        <title>Genomic Encyclopedia of Type Strains, Phase IV (KMG-IV): sequencing the most valuable type-strain genomes for metagenomic binning, comparative biology and taxonomic classification.</title>
        <authorList>
            <person name="Goeker M."/>
        </authorList>
    </citation>
    <scope>NUCLEOTIDE SEQUENCE [LARGE SCALE GENOMIC DNA]</scope>
    <source>
        <strain evidence="7 8">DSM 29781</strain>
    </source>
</reference>
<evidence type="ECO:0000313" key="8">
    <source>
        <dbReference type="Proteomes" id="UP000532440"/>
    </source>
</evidence>
<dbReference type="AlphaFoldDB" id="A0A7W8HLA6"/>
<dbReference type="GO" id="GO:0005886">
    <property type="term" value="C:plasma membrane"/>
    <property type="evidence" value="ECO:0007669"/>
    <property type="project" value="UniProtKB-SubCell"/>
</dbReference>
<keyword evidence="5 6" id="KW-0472">Membrane</keyword>
<organism evidence="7 8">
    <name type="scientific">Quisquiliibacterium transsilvanicum</name>
    <dbReference type="NCBI Taxonomy" id="1549638"/>
    <lineage>
        <taxon>Bacteria</taxon>
        <taxon>Pseudomonadati</taxon>
        <taxon>Pseudomonadota</taxon>
        <taxon>Betaproteobacteria</taxon>
        <taxon>Burkholderiales</taxon>
        <taxon>Burkholderiaceae</taxon>
        <taxon>Quisquiliibacterium</taxon>
    </lineage>
</organism>
<dbReference type="PANTHER" id="PTHR30086">
    <property type="entry name" value="ARGININE EXPORTER PROTEIN ARGO"/>
    <property type="match status" value="1"/>
</dbReference>
<evidence type="ECO:0000256" key="6">
    <source>
        <dbReference type="SAM" id="Phobius"/>
    </source>
</evidence>
<evidence type="ECO:0000256" key="2">
    <source>
        <dbReference type="ARBA" id="ARBA00022475"/>
    </source>
</evidence>
<dbReference type="RefSeq" id="WP_221302919.1">
    <property type="nucleotide sequence ID" value="NZ_BAABEW010000013.1"/>
</dbReference>
<protein>
    <submittedName>
        <fullName evidence="7">Threonine/homoserine/homoserine lactone efflux protein</fullName>
    </submittedName>
</protein>
<sequence>MTELFPPWPLFSAFLLASFVLAVTPGPGVLYIVTRSLVQGRRCGLVSVAGVALGNLGNALAASAGLAALFAVSSLAFSVVKYAGGLYLVYLGAQLLRSSPVEDSAAVPPAAPLRSAGSRALAPAVR</sequence>
<dbReference type="Proteomes" id="UP000532440">
    <property type="component" value="Unassembled WGS sequence"/>
</dbReference>
<evidence type="ECO:0000256" key="1">
    <source>
        <dbReference type="ARBA" id="ARBA00004651"/>
    </source>
</evidence>
<evidence type="ECO:0000256" key="4">
    <source>
        <dbReference type="ARBA" id="ARBA00022989"/>
    </source>
</evidence>
<dbReference type="PANTHER" id="PTHR30086:SF20">
    <property type="entry name" value="ARGININE EXPORTER PROTEIN ARGO-RELATED"/>
    <property type="match status" value="1"/>
</dbReference>
<dbReference type="GO" id="GO:0015171">
    <property type="term" value="F:amino acid transmembrane transporter activity"/>
    <property type="evidence" value="ECO:0007669"/>
    <property type="project" value="TreeGrafter"/>
</dbReference>
<dbReference type="EMBL" id="JACHGB010000013">
    <property type="protein sequence ID" value="MBB5273952.1"/>
    <property type="molecule type" value="Genomic_DNA"/>
</dbReference>
<feature type="transmembrane region" description="Helical" evidence="6">
    <location>
        <begin position="68"/>
        <end position="90"/>
    </location>
</feature>
<keyword evidence="4 6" id="KW-1133">Transmembrane helix</keyword>
<dbReference type="Pfam" id="PF01810">
    <property type="entry name" value="LysE"/>
    <property type="match status" value="1"/>
</dbReference>
<name>A0A7W8HLA6_9BURK</name>
<accession>A0A7W8HLA6</accession>
<comment type="subcellular location">
    <subcellularLocation>
        <location evidence="1">Cell membrane</location>
        <topology evidence="1">Multi-pass membrane protein</topology>
    </subcellularLocation>
</comment>
<dbReference type="InterPro" id="IPR001123">
    <property type="entry name" value="LeuE-type"/>
</dbReference>
<feature type="transmembrane region" description="Helical" evidence="6">
    <location>
        <begin position="12"/>
        <end position="33"/>
    </location>
</feature>
<feature type="transmembrane region" description="Helical" evidence="6">
    <location>
        <begin position="45"/>
        <end position="62"/>
    </location>
</feature>
<comment type="caution">
    <text evidence="7">The sequence shown here is derived from an EMBL/GenBank/DDBJ whole genome shotgun (WGS) entry which is preliminary data.</text>
</comment>
<keyword evidence="3 6" id="KW-0812">Transmembrane</keyword>
<keyword evidence="2" id="KW-1003">Cell membrane</keyword>
<proteinExistence type="predicted"/>
<evidence type="ECO:0000313" key="7">
    <source>
        <dbReference type="EMBL" id="MBB5273952.1"/>
    </source>
</evidence>
<evidence type="ECO:0000256" key="3">
    <source>
        <dbReference type="ARBA" id="ARBA00022692"/>
    </source>
</evidence>
<evidence type="ECO:0000256" key="5">
    <source>
        <dbReference type="ARBA" id="ARBA00023136"/>
    </source>
</evidence>